<sequence length="180" mass="20457">MTQQRRRIDLVMDPSFTETLDSVPLAELRSRRAVLDELDTELSYYRRILHGRLDLLDFELRRRNGTETRSLIEALPEILSDTPSGRTSNPLDMERPLELPELAGEGRRPVDAALADDFLAHLPTLADNDLAEIRDSLSTTEAKLSEERRAVYDAYDLITAELTKRYRDGSASPDELLSTK</sequence>
<accession>A0A3B0THP7</accession>
<feature type="domain" description="RsiG-like" evidence="1">
    <location>
        <begin position="16"/>
        <end position="79"/>
    </location>
</feature>
<name>A0A3B0THP7_9ZZZZ</name>
<evidence type="ECO:0000259" key="1">
    <source>
        <dbReference type="Pfam" id="PF22802"/>
    </source>
</evidence>
<organism evidence="2">
    <name type="scientific">hydrothermal vent metagenome</name>
    <dbReference type="NCBI Taxonomy" id="652676"/>
    <lineage>
        <taxon>unclassified sequences</taxon>
        <taxon>metagenomes</taxon>
        <taxon>ecological metagenomes</taxon>
    </lineage>
</organism>
<dbReference type="CDD" id="cd21107">
    <property type="entry name" value="RsiG"/>
    <property type="match status" value="1"/>
</dbReference>
<dbReference type="InterPro" id="IPR055209">
    <property type="entry name" value="RsiG-like_dom"/>
</dbReference>
<dbReference type="Pfam" id="PF22802">
    <property type="entry name" value="RsiG"/>
    <property type="match status" value="2"/>
</dbReference>
<evidence type="ECO:0000313" key="2">
    <source>
        <dbReference type="EMBL" id="VAW08184.1"/>
    </source>
</evidence>
<protein>
    <recommendedName>
        <fullName evidence="1">RsiG-like domain-containing protein</fullName>
    </recommendedName>
</protein>
<dbReference type="AlphaFoldDB" id="A0A3B0THP7"/>
<proteinExistence type="predicted"/>
<reference evidence="2" key="1">
    <citation type="submission" date="2018-06" db="EMBL/GenBank/DDBJ databases">
        <authorList>
            <person name="Zhirakovskaya E."/>
        </authorList>
    </citation>
    <scope>NUCLEOTIDE SEQUENCE</scope>
</reference>
<gene>
    <name evidence="2" type="ORF">MNBD_ACTINO01-1240</name>
</gene>
<feature type="domain" description="RsiG-like" evidence="1">
    <location>
        <begin position="118"/>
        <end position="178"/>
    </location>
</feature>
<dbReference type="EMBL" id="UOEI01000582">
    <property type="protein sequence ID" value="VAW08184.1"/>
    <property type="molecule type" value="Genomic_DNA"/>
</dbReference>
<dbReference type="InterPro" id="IPR049575">
    <property type="entry name" value="RsiG-like"/>
</dbReference>